<evidence type="ECO:0000313" key="1">
    <source>
        <dbReference type="EMBL" id="CAF4903495.1"/>
    </source>
</evidence>
<dbReference type="EMBL" id="CAJOBP010077512">
    <property type="protein sequence ID" value="CAF4903495.1"/>
    <property type="molecule type" value="Genomic_DNA"/>
</dbReference>
<dbReference type="EMBL" id="CAJOBR010092475">
    <property type="protein sequence ID" value="CAF5142834.1"/>
    <property type="molecule type" value="Genomic_DNA"/>
</dbReference>
<evidence type="ECO:0000313" key="3">
    <source>
        <dbReference type="Proteomes" id="UP000663848"/>
    </source>
</evidence>
<feature type="non-terminal residue" evidence="2">
    <location>
        <position position="1"/>
    </location>
</feature>
<evidence type="ECO:0000313" key="2">
    <source>
        <dbReference type="EMBL" id="CAF5142834.1"/>
    </source>
</evidence>
<dbReference type="Proteomes" id="UP000663873">
    <property type="component" value="Unassembled WGS sequence"/>
</dbReference>
<comment type="caution">
    <text evidence="2">The sequence shown here is derived from an EMBL/GenBank/DDBJ whole genome shotgun (WGS) entry which is preliminary data.</text>
</comment>
<proteinExistence type="predicted"/>
<reference evidence="2" key="1">
    <citation type="submission" date="2021-02" db="EMBL/GenBank/DDBJ databases">
        <authorList>
            <person name="Nowell W R."/>
        </authorList>
    </citation>
    <scope>NUCLEOTIDE SEQUENCE</scope>
</reference>
<evidence type="ECO:0000313" key="4">
    <source>
        <dbReference type="Proteomes" id="UP000663873"/>
    </source>
</evidence>
<dbReference type="Proteomes" id="UP000663848">
    <property type="component" value="Unassembled WGS sequence"/>
</dbReference>
<protein>
    <submittedName>
        <fullName evidence="2">Uncharacterized protein</fullName>
    </submittedName>
</protein>
<organism evidence="2 3">
    <name type="scientific">Rotaria socialis</name>
    <dbReference type="NCBI Taxonomy" id="392032"/>
    <lineage>
        <taxon>Eukaryota</taxon>
        <taxon>Metazoa</taxon>
        <taxon>Spiralia</taxon>
        <taxon>Gnathifera</taxon>
        <taxon>Rotifera</taxon>
        <taxon>Eurotatoria</taxon>
        <taxon>Bdelloidea</taxon>
        <taxon>Philodinida</taxon>
        <taxon>Philodinidae</taxon>
        <taxon>Rotaria</taxon>
    </lineage>
</organism>
<sequence length="36" mass="4343">RPLTEHSEFNRNNNRLKILSDENEMFNNRQQVPIMG</sequence>
<name>A0A822GC03_9BILA</name>
<gene>
    <name evidence="2" type="ORF">QYT958_LOCUS47862</name>
    <name evidence="1" type="ORF">UJA718_LOCUS45636</name>
</gene>
<accession>A0A822GC03</accession>
<keyword evidence="4" id="KW-1185">Reference proteome</keyword>
<dbReference type="AlphaFoldDB" id="A0A822GC03"/>